<accession>A0A5J4KJH5</accession>
<sequence>MHTSISKITMNATATRVWEAITKPELVKQWQYGTNLITDWQKGSSIVYRNEWEGTVYEQKGTILEIEPEKLVKFTLFAPRPGLENTPANFFTMIYAIEEANGQTTLTITQEDPREQSSQEQAEEKNDNGILAGLKKLVEA</sequence>
<dbReference type="Gene3D" id="3.30.530.20">
    <property type="match status" value="1"/>
</dbReference>
<dbReference type="InterPro" id="IPR013538">
    <property type="entry name" value="ASHA1/2-like_C"/>
</dbReference>
<name>A0A5J4KJH5_9CHLR</name>
<dbReference type="InterPro" id="IPR023393">
    <property type="entry name" value="START-like_dom_sf"/>
</dbReference>
<feature type="region of interest" description="Disordered" evidence="2">
    <location>
        <begin position="109"/>
        <end position="140"/>
    </location>
</feature>
<keyword evidence="5" id="KW-1185">Reference proteome</keyword>
<evidence type="ECO:0000259" key="3">
    <source>
        <dbReference type="Pfam" id="PF08327"/>
    </source>
</evidence>
<dbReference type="Pfam" id="PF08327">
    <property type="entry name" value="AHSA1"/>
    <property type="match status" value="1"/>
</dbReference>
<comment type="similarity">
    <text evidence="1">Belongs to the AHA1 family.</text>
</comment>
<feature type="compositionally biased region" description="Basic and acidic residues" evidence="2">
    <location>
        <begin position="111"/>
        <end position="127"/>
    </location>
</feature>
<dbReference type="SUPFAM" id="SSF55961">
    <property type="entry name" value="Bet v1-like"/>
    <property type="match status" value="1"/>
</dbReference>
<evidence type="ECO:0000313" key="4">
    <source>
        <dbReference type="EMBL" id="GER89644.1"/>
    </source>
</evidence>
<organism evidence="4 5">
    <name type="scientific">Dictyobacter vulcani</name>
    <dbReference type="NCBI Taxonomy" id="2607529"/>
    <lineage>
        <taxon>Bacteria</taxon>
        <taxon>Bacillati</taxon>
        <taxon>Chloroflexota</taxon>
        <taxon>Ktedonobacteria</taxon>
        <taxon>Ktedonobacterales</taxon>
        <taxon>Dictyobacteraceae</taxon>
        <taxon>Dictyobacter</taxon>
    </lineage>
</organism>
<evidence type="ECO:0000256" key="1">
    <source>
        <dbReference type="ARBA" id="ARBA00006817"/>
    </source>
</evidence>
<dbReference type="EMBL" id="BKZW01000002">
    <property type="protein sequence ID" value="GER89644.1"/>
    <property type="molecule type" value="Genomic_DNA"/>
</dbReference>
<comment type="caution">
    <text evidence="4">The sequence shown here is derived from an EMBL/GenBank/DDBJ whole genome shotgun (WGS) entry which is preliminary data.</text>
</comment>
<proteinExistence type="inferred from homology"/>
<gene>
    <name evidence="4" type="ORF">KDW_38060</name>
</gene>
<dbReference type="Proteomes" id="UP000326912">
    <property type="component" value="Unassembled WGS sequence"/>
</dbReference>
<protein>
    <recommendedName>
        <fullName evidence="3">Activator of Hsp90 ATPase homologue 1/2-like C-terminal domain-containing protein</fullName>
    </recommendedName>
</protein>
<dbReference type="AlphaFoldDB" id="A0A5J4KJH5"/>
<evidence type="ECO:0000256" key="2">
    <source>
        <dbReference type="SAM" id="MobiDB-lite"/>
    </source>
</evidence>
<dbReference type="RefSeq" id="WP_151757508.1">
    <property type="nucleotide sequence ID" value="NZ_BKZW01000002.1"/>
</dbReference>
<feature type="domain" description="Activator of Hsp90 ATPase homologue 1/2-like C-terminal" evidence="3">
    <location>
        <begin position="11"/>
        <end position="138"/>
    </location>
</feature>
<evidence type="ECO:0000313" key="5">
    <source>
        <dbReference type="Proteomes" id="UP000326912"/>
    </source>
</evidence>
<reference evidence="4 5" key="1">
    <citation type="submission" date="2019-10" db="EMBL/GenBank/DDBJ databases">
        <title>Dictyobacter vulcani sp. nov., within the class Ktedonobacteria, isolated from soil of volcanic Mt. Zao.</title>
        <authorList>
            <person name="Zheng Y."/>
            <person name="Wang C.M."/>
            <person name="Sakai Y."/>
            <person name="Abe K."/>
            <person name="Yokota A."/>
            <person name="Yabe S."/>
        </authorList>
    </citation>
    <scope>NUCLEOTIDE SEQUENCE [LARGE SCALE GENOMIC DNA]</scope>
    <source>
        <strain evidence="4 5">W12</strain>
    </source>
</reference>